<dbReference type="RefSeq" id="XP_040763164.1">
    <property type="nucleotide sequence ID" value="XM_040901654.1"/>
</dbReference>
<reference evidence="1 2" key="1">
    <citation type="journal article" date="2016" name="Mol. Biol. Evol.">
        <title>Comparative Genomics of Early-Diverging Mushroom-Forming Fungi Provides Insights into the Origins of Lignocellulose Decay Capabilities.</title>
        <authorList>
            <person name="Nagy L.G."/>
            <person name="Riley R."/>
            <person name="Tritt A."/>
            <person name="Adam C."/>
            <person name="Daum C."/>
            <person name="Floudas D."/>
            <person name="Sun H."/>
            <person name="Yadav J.S."/>
            <person name="Pangilinan J."/>
            <person name="Larsson K.H."/>
            <person name="Matsuura K."/>
            <person name="Barry K."/>
            <person name="Labutti K."/>
            <person name="Kuo R."/>
            <person name="Ohm R.A."/>
            <person name="Bhattacharya S.S."/>
            <person name="Shirouzu T."/>
            <person name="Yoshinaga Y."/>
            <person name="Martin F.M."/>
            <person name="Grigoriev I.V."/>
            <person name="Hibbett D.S."/>
        </authorList>
    </citation>
    <scope>NUCLEOTIDE SEQUENCE [LARGE SCALE GENOMIC DNA]</scope>
    <source>
        <strain evidence="1 2">93-53</strain>
    </source>
</reference>
<accession>A0A165DQS5</accession>
<evidence type="ECO:0000313" key="2">
    <source>
        <dbReference type="Proteomes" id="UP000076871"/>
    </source>
</evidence>
<name>A0A165DQS5_9APHY</name>
<organism evidence="1 2">
    <name type="scientific">Laetiporus sulphureus 93-53</name>
    <dbReference type="NCBI Taxonomy" id="1314785"/>
    <lineage>
        <taxon>Eukaryota</taxon>
        <taxon>Fungi</taxon>
        <taxon>Dikarya</taxon>
        <taxon>Basidiomycota</taxon>
        <taxon>Agaricomycotina</taxon>
        <taxon>Agaricomycetes</taxon>
        <taxon>Polyporales</taxon>
        <taxon>Laetiporus</taxon>
    </lineage>
</organism>
<dbReference type="Proteomes" id="UP000076871">
    <property type="component" value="Unassembled WGS sequence"/>
</dbReference>
<proteinExistence type="predicted"/>
<dbReference type="EMBL" id="KV427630">
    <property type="protein sequence ID" value="KZT05424.1"/>
    <property type="molecule type" value="Genomic_DNA"/>
</dbReference>
<dbReference type="GeneID" id="63818686"/>
<gene>
    <name evidence="1" type="ORF">LAESUDRAFT_230166</name>
</gene>
<dbReference type="InParanoid" id="A0A165DQS5"/>
<keyword evidence="2" id="KW-1185">Reference proteome</keyword>
<sequence length="112" mass="12068">MLWMFPGLQVCKDVRIALSALCPLLRHVVTRIICYSPKAALCGSGAAGNDADLPCTIIALVKGNMALENGEGILLKSMYVATGDATNSQAAFRKRSEVRSKLVSPRQTYKIV</sequence>
<dbReference type="AlphaFoldDB" id="A0A165DQS5"/>
<protein>
    <submittedName>
        <fullName evidence="1">Uncharacterized protein</fullName>
    </submittedName>
</protein>
<evidence type="ECO:0000313" key="1">
    <source>
        <dbReference type="EMBL" id="KZT05424.1"/>
    </source>
</evidence>